<dbReference type="SUPFAM" id="SSF159888">
    <property type="entry name" value="YdhG-like"/>
    <property type="match status" value="1"/>
</dbReference>
<comment type="caution">
    <text evidence="2">The sequence shown here is derived from an EMBL/GenBank/DDBJ whole genome shotgun (WGS) entry which is preliminary data.</text>
</comment>
<dbReference type="Proteomes" id="UP000294796">
    <property type="component" value="Unassembled WGS sequence"/>
</dbReference>
<dbReference type="InterPro" id="IPR014922">
    <property type="entry name" value="YdhG-like"/>
</dbReference>
<accession>A0A4R5TVD4</accession>
<proteinExistence type="predicted"/>
<dbReference type="AlphaFoldDB" id="A0A4R5TVD4"/>
<dbReference type="Pfam" id="PF08818">
    <property type="entry name" value="DUF1801"/>
    <property type="match status" value="1"/>
</dbReference>
<dbReference type="OrthoDB" id="7619808at2"/>
<name>A0A4R5TVD4_9GAMM</name>
<evidence type="ECO:0000259" key="1">
    <source>
        <dbReference type="Pfam" id="PF08818"/>
    </source>
</evidence>
<evidence type="ECO:0000313" key="2">
    <source>
        <dbReference type="EMBL" id="TDK25057.1"/>
    </source>
</evidence>
<dbReference type="EMBL" id="SMTF01000004">
    <property type="protein sequence ID" value="TDK25057.1"/>
    <property type="molecule type" value="Genomic_DNA"/>
</dbReference>
<dbReference type="Gene3D" id="3.90.1150.200">
    <property type="match status" value="1"/>
</dbReference>
<keyword evidence="3" id="KW-1185">Reference proteome</keyword>
<protein>
    <recommendedName>
        <fullName evidence="1">YdhG-like domain-containing protein</fullName>
    </recommendedName>
</protein>
<organism evidence="2 3">
    <name type="scientific">Luteimonas aestuarii</name>
    <dbReference type="NCBI Taxonomy" id="453837"/>
    <lineage>
        <taxon>Bacteria</taxon>
        <taxon>Pseudomonadati</taxon>
        <taxon>Pseudomonadota</taxon>
        <taxon>Gammaproteobacteria</taxon>
        <taxon>Lysobacterales</taxon>
        <taxon>Lysobacteraceae</taxon>
        <taxon>Luteimonas</taxon>
    </lineage>
</organism>
<feature type="domain" description="YdhG-like" evidence="1">
    <location>
        <begin position="20"/>
        <end position="110"/>
    </location>
</feature>
<evidence type="ECO:0000313" key="3">
    <source>
        <dbReference type="Proteomes" id="UP000294796"/>
    </source>
</evidence>
<gene>
    <name evidence="2" type="ORF">E2F46_07775</name>
</gene>
<reference evidence="2 3" key="1">
    <citation type="submission" date="2019-03" db="EMBL/GenBank/DDBJ databases">
        <title>Luteimonas zhaokaii sp.nov., isolated from the rectal contents of Plateau pika in Yushu, Qinghai Province, China.</title>
        <authorList>
            <person name="Zhang G."/>
        </authorList>
    </citation>
    <scope>NUCLEOTIDE SEQUENCE [LARGE SCALE GENOMIC DNA]</scope>
    <source>
        <strain evidence="2 3">B9</strain>
    </source>
</reference>
<dbReference type="Pfam" id="PF13376">
    <property type="entry name" value="OmdA"/>
    <property type="match status" value="1"/>
</dbReference>
<dbReference type="RefSeq" id="WP_133321509.1">
    <property type="nucleotide sequence ID" value="NZ_SMTF01000004.1"/>
</dbReference>
<sequence>MSTRDARIDAYIAKAAPFARPILEHLRAVVHEACPGAEETLKWSAPHFTHGGKILAGMAAFKQHVAFAVPMLDASDGDAGKRGEAMGHYGRITALPDLPARRTLVAQLRKAAKAIDGGATLPRSKRAAPKPALPAPEDFTRALAEDAAAKRHFAAFPPGKQRDYVEWIVEAKQPATRERRITQAVEWIAEGKARNWKYEKC</sequence>